<dbReference type="AlphaFoldDB" id="A0A1I1V5A9"/>
<dbReference type="Proteomes" id="UP000181976">
    <property type="component" value="Unassembled WGS sequence"/>
</dbReference>
<gene>
    <name evidence="1" type="ORF">SAMN05444380_10211</name>
</gene>
<dbReference type="RefSeq" id="WP_010528823.1">
    <property type="nucleotide sequence ID" value="NZ_AFSL01000100.1"/>
</dbReference>
<reference evidence="1 2" key="1">
    <citation type="submission" date="2016-10" db="EMBL/GenBank/DDBJ databases">
        <authorList>
            <person name="de Groot N.N."/>
        </authorList>
    </citation>
    <scope>NUCLEOTIDE SEQUENCE [LARGE SCALE GENOMIC DNA]</scope>
    <source>
        <strain evidence="1 2">DSM 19012</strain>
    </source>
</reference>
<dbReference type="SUPFAM" id="SSF69754">
    <property type="entry name" value="Ribosome binding protein Y (YfiA homologue)"/>
    <property type="match status" value="1"/>
</dbReference>
<dbReference type="Pfam" id="PF02482">
    <property type="entry name" value="Ribosomal_S30AE"/>
    <property type="match status" value="1"/>
</dbReference>
<accession>A0A1I1V5A9</accession>
<name>A0A1I1V5A9_9BACT</name>
<evidence type="ECO:0000313" key="1">
    <source>
        <dbReference type="EMBL" id="SFD77218.1"/>
    </source>
</evidence>
<proteinExistence type="predicted"/>
<dbReference type="CDD" id="cd00552">
    <property type="entry name" value="RaiA"/>
    <property type="match status" value="1"/>
</dbReference>
<dbReference type="Gene3D" id="3.30.160.100">
    <property type="entry name" value="Ribosome hibernation promotion factor-like"/>
    <property type="match status" value="1"/>
</dbReference>
<sequence>MEGYFMNITIQSVHFDASSRLDSFIRQKVGKLDQFSDDIISAVVTLRLDKSETTENKLVEIELDIPGNTLFAKKQSKTFEEAVDLVCEALRKQLVKRKEKLKVK</sequence>
<dbReference type="InParanoid" id="A0A1I1V5A9"/>
<dbReference type="FunCoup" id="A0A1I1V5A9">
    <property type="interactions" value="257"/>
</dbReference>
<dbReference type="NCBIfam" id="TIGR00741">
    <property type="entry name" value="yfiA"/>
    <property type="match status" value="1"/>
</dbReference>
<dbReference type="eggNOG" id="COG1544">
    <property type="taxonomic scope" value="Bacteria"/>
</dbReference>
<dbReference type="InterPro" id="IPR036567">
    <property type="entry name" value="RHF-like"/>
</dbReference>
<dbReference type="STRING" id="385682.SAMN05444380_10211"/>
<protein>
    <submittedName>
        <fullName evidence="1">Putative sigma-54 modulation protein</fullName>
    </submittedName>
</protein>
<dbReference type="InterPro" id="IPR003489">
    <property type="entry name" value="RHF/RaiA"/>
</dbReference>
<dbReference type="EMBL" id="FONA01000002">
    <property type="protein sequence ID" value="SFD77218.1"/>
    <property type="molecule type" value="Genomic_DNA"/>
</dbReference>
<organism evidence="1 2">
    <name type="scientific">Thermophagus xiamenensis</name>
    <dbReference type="NCBI Taxonomy" id="385682"/>
    <lineage>
        <taxon>Bacteria</taxon>
        <taxon>Pseudomonadati</taxon>
        <taxon>Bacteroidota</taxon>
        <taxon>Bacteroidia</taxon>
        <taxon>Marinilabiliales</taxon>
        <taxon>Marinilabiliaceae</taxon>
        <taxon>Thermophagus</taxon>
    </lineage>
</organism>
<evidence type="ECO:0000313" key="2">
    <source>
        <dbReference type="Proteomes" id="UP000181976"/>
    </source>
</evidence>
<keyword evidence="2" id="KW-1185">Reference proteome</keyword>